<dbReference type="Proteomes" id="UP000765509">
    <property type="component" value="Unassembled WGS sequence"/>
</dbReference>
<comment type="caution">
    <text evidence="2">The sequence shown here is derived from an EMBL/GenBank/DDBJ whole genome shotgun (WGS) entry which is preliminary data.</text>
</comment>
<dbReference type="EMBL" id="AVOT02096196">
    <property type="protein sequence ID" value="MBW0575409.1"/>
    <property type="molecule type" value="Genomic_DNA"/>
</dbReference>
<evidence type="ECO:0000256" key="1">
    <source>
        <dbReference type="SAM" id="MobiDB-lite"/>
    </source>
</evidence>
<feature type="region of interest" description="Disordered" evidence="1">
    <location>
        <begin position="61"/>
        <end position="174"/>
    </location>
</feature>
<feature type="compositionally biased region" description="Polar residues" evidence="1">
    <location>
        <begin position="96"/>
        <end position="110"/>
    </location>
</feature>
<feature type="compositionally biased region" description="Polar residues" evidence="1">
    <location>
        <begin position="139"/>
        <end position="169"/>
    </location>
</feature>
<evidence type="ECO:0000313" key="2">
    <source>
        <dbReference type="EMBL" id="MBW0575409.1"/>
    </source>
</evidence>
<name>A0A9Q3K950_9BASI</name>
<feature type="compositionally biased region" description="Basic and acidic residues" evidence="1">
    <location>
        <begin position="114"/>
        <end position="123"/>
    </location>
</feature>
<evidence type="ECO:0000313" key="3">
    <source>
        <dbReference type="Proteomes" id="UP000765509"/>
    </source>
</evidence>
<proteinExistence type="predicted"/>
<organism evidence="2 3">
    <name type="scientific">Austropuccinia psidii MF-1</name>
    <dbReference type="NCBI Taxonomy" id="1389203"/>
    <lineage>
        <taxon>Eukaryota</taxon>
        <taxon>Fungi</taxon>
        <taxon>Dikarya</taxon>
        <taxon>Basidiomycota</taxon>
        <taxon>Pucciniomycotina</taxon>
        <taxon>Pucciniomycetes</taxon>
        <taxon>Pucciniales</taxon>
        <taxon>Sphaerophragmiaceae</taxon>
        <taxon>Austropuccinia</taxon>
    </lineage>
</organism>
<keyword evidence="3" id="KW-1185">Reference proteome</keyword>
<feature type="compositionally biased region" description="Polar residues" evidence="1">
    <location>
        <begin position="235"/>
        <end position="264"/>
    </location>
</feature>
<accession>A0A9Q3K950</accession>
<feature type="region of interest" description="Disordered" evidence="1">
    <location>
        <begin position="199"/>
        <end position="264"/>
    </location>
</feature>
<reference evidence="2" key="1">
    <citation type="submission" date="2021-03" db="EMBL/GenBank/DDBJ databases">
        <title>Draft genome sequence of rust myrtle Austropuccinia psidii MF-1, a brazilian biotype.</title>
        <authorList>
            <person name="Quecine M.C."/>
            <person name="Pachon D.M.R."/>
            <person name="Bonatelli M.L."/>
            <person name="Correr F.H."/>
            <person name="Franceschini L.M."/>
            <person name="Leite T.F."/>
            <person name="Margarido G.R.A."/>
            <person name="Almeida C.A."/>
            <person name="Ferrarezi J.A."/>
            <person name="Labate C.A."/>
        </authorList>
    </citation>
    <scope>NUCLEOTIDE SEQUENCE</scope>
    <source>
        <strain evidence="2">MF-1</strain>
    </source>
</reference>
<sequence>MSPVHFRNLGFQTNQPDDIEGLSRTRRPGGGQVGHSCGWQDIKGNHTHSAIHIPIQQKPETKGLEGYGSSSSASPTPQRPFPMEHGQKEVQPSIPLGSTWSKFESYQEVQTPRCEGKQEKGESSHIPSYRRTADPGRGYSNSFRHTRSRPNQVLSSSTPFRNQNLTGQESPFFKIPGGFQENTRIQGEKQDIFQPKAETLRPNDPKAVGLGKRSTQEPEIALHDSRISSPIKRNITPNQIEHNIVTPESNINSDASSLQVSQFD</sequence>
<gene>
    <name evidence="2" type="ORF">O181_115124</name>
</gene>
<dbReference type="AlphaFoldDB" id="A0A9Q3K950"/>
<feature type="region of interest" description="Disordered" evidence="1">
    <location>
        <begin position="1"/>
        <end position="43"/>
    </location>
</feature>
<feature type="compositionally biased region" description="Basic and acidic residues" evidence="1">
    <location>
        <begin position="214"/>
        <end position="226"/>
    </location>
</feature>
<protein>
    <submittedName>
        <fullName evidence="2">Uncharacterized protein</fullName>
    </submittedName>
</protein>